<gene>
    <name evidence="2" type="ORF">POCTA_138.1.T0350240</name>
</gene>
<dbReference type="SMART" id="SM00220">
    <property type="entry name" value="S_TKc"/>
    <property type="match status" value="1"/>
</dbReference>
<feature type="domain" description="Protein kinase" evidence="1">
    <location>
        <begin position="222"/>
        <end position="636"/>
    </location>
</feature>
<dbReference type="EMBL" id="CAJJDP010000035">
    <property type="protein sequence ID" value="CAD8158508.1"/>
    <property type="molecule type" value="Genomic_DNA"/>
</dbReference>
<dbReference type="InterPro" id="IPR008271">
    <property type="entry name" value="Ser/Thr_kinase_AS"/>
</dbReference>
<comment type="caution">
    <text evidence="2">The sequence shown here is derived from an EMBL/GenBank/DDBJ whole genome shotgun (WGS) entry which is preliminary data.</text>
</comment>
<keyword evidence="3" id="KW-1185">Reference proteome</keyword>
<dbReference type="GO" id="GO:0005524">
    <property type="term" value="F:ATP binding"/>
    <property type="evidence" value="ECO:0007669"/>
    <property type="project" value="InterPro"/>
</dbReference>
<dbReference type="PROSITE" id="PS50011">
    <property type="entry name" value="PROTEIN_KINASE_DOM"/>
    <property type="match status" value="1"/>
</dbReference>
<dbReference type="InterPro" id="IPR000719">
    <property type="entry name" value="Prot_kinase_dom"/>
</dbReference>
<sequence length="663" mass="80185">MQYKTTIISTENIFDYYEIIPDQVQVQEIKKNRTILKLRMKNEYRETLKKKEIEKIGEKLPDDIKRLFSSLKKLQTLIINDFRIKSMGEELKEIEEKYSTERKYIAFDIKKLDLKQNEVKIIRRCKYLGIQQPLVLYMHNKNNTYLLFNDILEYQLSDEKLKTLTKYDLNRILVQLILLFNEFEQRNFYWQLSDLSQLYYIEEILQTLVIDYVRNENKYEREQLFKQLIAKHFSKLLTSLKIDIFQQDDQFRNFLKSLMDQEGIKSGLNEVEAAYEQTIKWLLNVTDFKLTYYTPYCIIKQFETPQQIKKLIHNLPERMVFKQKRIHESHKFYIQLRINLEREIEISEKNMEYKQLSSCLFYIRILGKPFLFMKMYKYHLGVILQQWTQRQNIEYQKLKVYHLCESFSTAIFGLRLGNFIHRDLKPQNIFLDDWDENDIEFMLRQQIVIADFDRSKIDDSSKQKGQIEQFGGFSSLYSEDQIQQQESEYLAQQQESEYYRQQDQEKREYQKNIGKIQQCGHQQKMQKTTMTVLNSENTEQYDPPEIEQTFKYDVWQFGLICLSIANKGVFAGYKFGGRGLNDEEYKQYYSLEAIKKTLSHTDYSENFLKLLAQCLEQDYKIRKPPYAEEGKEKTELTGILWKLRNEEYEKYKNAQKKQQIIQQ</sequence>
<name>A0A8S1U1V0_PAROT</name>
<evidence type="ECO:0000313" key="2">
    <source>
        <dbReference type="EMBL" id="CAD8158508.1"/>
    </source>
</evidence>
<dbReference type="OMA" id="YIAFDIK"/>
<proteinExistence type="predicted"/>
<protein>
    <recommendedName>
        <fullName evidence="1">Protein kinase domain-containing protein</fullName>
    </recommendedName>
</protein>
<dbReference type="GO" id="GO:0004672">
    <property type="term" value="F:protein kinase activity"/>
    <property type="evidence" value="ECO:0007669"/>
    <property type="project" value="InterPro"/>
</dbReference>
<accession>A0A8S1U1V0</accession>
<dbReference type="OrthoDB" id="309957at2759"/>
<evidence type="ECO:0000313" key="3">
    <source>
        <dbReference type="Proteomes" id="UP000683925"/>
    </source>
</evidence>
<reference evidence="2" key="1">
    <citation type="submission" date="2021-01" db="EMBL/GenBank/DDBJ databases">
        <authorList>
            <consortium name="Genoscope - CEA"/>
            <person name="William W."/>
        </authorList>
    </citation>
    <scope>NUCLEOTIDE SEQUENCE</scope>
</reference>
<dbReference type="PROSITE" id="PS00108">
    <property type="entry name" value="PROTEIN_KINASE_ST"/>
    <property type="match status" value="1"/>
</dbReference>
<organism evidence="2 3">
    <name type="scientific">Paramecium octaurelia</name>
    <dbReference type="NCBI Taxonomy" id="43137"/>
    <lineage>
        <taxon>Eukaryota</taxon>
        <taxon>Sar</taxon>
        <taxon>Alveolata</taxon>
        <taxon>Ciliophora</taxon>
        <taxon>Intramacronucleata</taxon>
        <taxon>Oligohymenophorea</taxon>
        <taxon>Peniculida</taxon>
        <taxon>Parameciidae</taxon>
        <taxon>Paramecium</taxon>
    </lineage>
</organism>
<dbReference type="Proteomes" id="UP000683925">
    <property type="component" value="Unassembled WGS sequence"/>
</dbReference>
<evidence type="ECO:0000259" key="1">
    <source>
        <dbReference type="PROSITE" id="PS50011"/>
    </source>
</evidence>
<dbReference type="AlphaFoldDB" id="A0A8S1U1V0"/>